<dbReference type="EMBL" id="HBHZ01007133">
    <property type="protein sequence ID" value="CAE0192419.1"/>
    <property type="molecule type" value="Transcribed_RNA"/>
</dbReference>
<accession>A0A7S3CCP6</accession>
<dbReference type="FunFam" id="1.10.220.150:FF:000014">
    <property type="entry name" value="ADP-ribosylation factor GTPase-activating protein"/>
    <property type="match status" value="1"/>
</dbReference>
<dbReference type="PRINTS" id="PR00405">
    <property type="entry name" value="REVINTRACTNG"/>
</dbReference>
<dbReference type="PANTHER" id="PTHR47021">
    <property type="entry name" value="ADP-RIBOSYLATION FACTOR GTPASE-ACTIVATING PROTEIN AGD6-RELATED"/>
    <property type="match status" value="1"/>
</dbReference>
<sequence length="429" mass="44377">MASPEDLKVLRALQSKPENKVCSDCPTKNPQWASVSYGVFMCLECSGKHRSLGVHISYVRSVNMDEWKPKELKKMQLGGNSKMNSFLKKYGLSKETPISKKYHTKAAEIYREVMSAAAEGRKYTPPSPAEVQKMESSAPQPKPRTLSSSAQRSNGGGGGGGGGLDSWGDWGTNKDSGAATTTSGNGGRQMWGVGSSSSGGGYQNGAGVGGMGGQKQMWGVGSAGSISAAEYEARQAAGGGAGGDDLAEKFMQQAQVGLMKGKEVASKSWNTLRSSETTGKVMLQAEVGLAKGKEMATKGWSMFMNTIKDITADHEEPGRGGGGGGYQGGYQQQSYGETSGFSGGGGMGGGGGAGNGNYGSNFGGFDSIGVHKTTTSAPTSAPVAKIKTSGGFGDWGSQGSSPRSPRSPRKSLGAKAKAKVDDDWGTNDW</sequence>
<dbReference type="InterPro" id="IPR001164">
    <property type="entry name" value="ArfGAP_dom"/>
</dbReference>
<feature type="compositionally biased region" description="Gly residues" evidence="6">
    <location>
        <begin position="154"/>
        <end position="165"/>
    </location>
</feature>
<gene>
    <name evidence="8" type="ORF">CROS1456_LOCUS5509</name>
</gene>
<feature type="region of interest" description="Disordered" evidence="6">
    <location>
        <begin position="313"/>
        <end position="347"/>
    </location>
</feature>
<proteinExistence type="predicted"/>
<dbReference type="PROSITE" id="PS50115">
    <property type="entry name" value="ARFGAP"/>
    <property type="match status" value="1"/>
</dbReference>
<dbReference type="CDD" id="cd08830">
    <property type="entry name" value="ArfGap_ArfGap1"/>
    <property type="match status" value="1"/>
</dbReference>
<dbReference type="GO" id="GO:0016192">
    <property type="term" value="P:vesicle-mediated transport"/>
    <property type="evidence" value="ECO:0007669"/>
    <property type="project" value="InterPro"/>
</dbReference>
<evidence type="ECO:0000256" key="5">
    <source>
        <dbReference type="PROSITE-ProRule" id="PRU00288"/>
    </source>
</evidence>
<dbReference type="AlphaFoldDB" id="A0A7S3CCP6"/>
<dbReference type="SUPFAM" id="SSF57863">
    <property type="entry name" value="ArfGap/RecO-like zinc finger"/>
    <property type="match status" value="1"/>
</dbReference>
<dbReference type="SMART" id="SM00105">
    <property type="entry name" value="ArfGap"/>
    <property type="match status" value="1"/>
</dbReference>
<feature type="domain" description="Arf-GAP" evidence="7">
    <location>
        <begin position="7"/>
        <end position="123"/>
    </location>
</feature>
<keyword evidence="2" id="KW-0479">Metal-binding</keyword>
<evidence type="ECO:0000256" key="1">
    <source>
        <dbReference type="ARBA" id="ARBA00022468"/>
    </source>
</evidence>
<keyword evidence="4" id="KW-0862">Zinc</keyword>
<organism evidence="8">
    <name type="scientific">Chloropicon roscoffensis</name>
    <dbReference type="NCBI Taxonomy" id="1461544"/>
    <lineage>
        <taxon>Eukaryota</taxon>
        <taxon>Viridiplantae</taxon>
        <taxon>Chlorophyta</taxon>
        <taxon>Chloropicophyceae</taxon>
        <taxon>Chloropicales</taxon>
        <taxon>Chloropicaceae</taxon>
        <taxon>Chloropicon</taxon>
    </lineage>
</organism>
<feature type="compositionally biased region" description="Low complexity" evidence="6">
    <location>
        <begin position="329"/>
        <end position="340"/>
    </location>
</feature>
<dbReference type="GO" id="GO:0008270">
    <property type="term" value="F:zinc ion binding"/>
    <property type="evidence" value="ECO:0007669"/>
    <property type="project" value="UniProtKB-KW"/>
</dbReference>
<feature type="compositionally biased region" description="Low complexity" evidence="6">
    <location>
        <begin position="373"/>
        <end position="382"/>
    </location>
</feature>
<evidence type="ECO:0000313" key="8">
    <source>
        <dbReference type="EMBL" id="CAE0192419.1"/>
    </source>
</evidence>
<keyword evidence="1" id="KW-0343">GTPase activation</keyword>
<dbReference type="GO" id="GO:0005096">
    <property type="term" value="F:GTPase activator activity"/>
    <property type="evidence" value="ECO:0007669"/>
    <property type="project" value="UniProtKB-KW"/>
</dbReference>
<dbReference type="InterPro" id="IPR038508">
    <property type="entry name" value="ArfGAP_dom_sf"/>
</dbReference>
<reference evidence="8" key="1">
    <citation type="submission" date="2021-01" db="EMBL/GenBank/DDBJ databases">
        <authorList>
            <person name="Corre E."/>
            <person name="Pelletier E."/>
            <person name="Niang G."/>
            <person name="Scheremetjew M."/>
            <person name="Finn R."/>
            <person name="Kale V."/>
            <person name="Holt S."/>
            <person name="Cochrane G."/>
            <person name="Meng A."/>
            <person name="Brown T."/>
            <person name="Cohen L."/>
        </authorList>
    </citation>
    <scope>NUCLEOTIDE SEQUENCE</scope>
    <source>
        <strain evidence="8">RCC1871</strain>
    </source>
</reference>
<name>A0A7S3CCP6_9CHLO</name>
<evidence type="ECO:0000259" key="7">
    <source>
        <dbReference type="PROSITE" id="PS50115"/>
    </source>
</evidence>
<dbReference type="InterPro" id="IPR037278">
    <property type="entry name" value="ARFGAP/RecO"/>
</dbReference>
<dbReference type="InterPro" id="IPR044519">
    <property type="entry name" value="ARF_GAP_AGD6/7"/>
</dbReference>
<evidence type="ECO:0000256" key="6">
    <source>
        <dbReference type="SAM" id="MobiDB-lite"/>
    </source>
</evidence>
<feature type="compositionally biased region" description="Polar residues" evidence="6">
    <location>
        <begin position="134"/>
        <end position="153"/>
    </location>
</feature>
<feature type="region of interest" description="Disordered" evidence="6">
    <location>
        <begin position="365"/>
        <end position="429"/>
    </location>
</feature>
<dbReference type="Pfam" id="PF01412">
    <property type="entry name" value="ArfGap"/>
    <property type="match status" value="1"/>
</dbReference>
<feature type="compositionally biased region" description="Gly residues" evidence="6">
    <location>
        <begin position="319"/>
        <end position="328"/>
    </location>
</feature>
<dbReference type="PANTHER" id="PTHR47021:SF4">
    <property type="entry name" value="ADP-RIBOSYLATION FACTOR GTPASE-ACTIVATING PROTEIN AGD6-RELATED"/>
    <property type="match status" value="1"/>
</dbReference>
<protein>
    <recommendedName>
        <fullName evidence="7">Arf-GAP domain-containing protein</fullName>
    </recommendedName>
</protein>
<feature type="region of interest" description="Disordered" evidence="6">
    <location>
        <begin position="120"/>
        <end position="198"/>
    </location>
</feature>
<evidence type="ECO:0000256" key="4">
    <source>
        <dbReference type="ARBA" id="ARBA00022833"/>
    </source>
</evidence>
<keyword evidence="3 5" id="KW-0863">Zinc-finger</keyword>
<dbReference type="Gene3D" id="1.10.220.150">
    <property type="entry name" value="Arf GTPase activating protein"/>
    <property type="match status" value="1"/>
</dbReference>
<evidence type="ECO:0000256" key="2">
    <source>
        <dbReference type="ARBA" id="ARBA00022723"/>
    </source>
</evidence>
<evidence type="ECO:0000256" key="3">
    <source>
        <dbReference type="ARBA" id="ARBA00022771"/>
    </source>
</evidence>